<comment type="caution">
    <text evidence="4">The sequence shown here is derived from an EMBL/GenBank/DDBJ whole genome shotgun (WGS) entry which is preliminary data.</text>
</comment>
<dbReference type="Gene3D" id="1.10.357.10">
    <property type="entry name" value="Tetracycline Repressor, domain 2"/>
    <property type="match status" value="1"/>
</dbReference>
<evidence type="ECO:0000313" key="4">
    <source>
        <dbReference type="EMBL" id="MBM6923850.1"/>
    </source>
</evidence>
<sequence>MRRELQTEQMRRRILDSALEVFGAEGYDGASMNAICTRAGISKGIIYHYFAGKEDLYLSCCRESTQKMADYLREHPVSGGTLRQQVGEFLALRHRFFGEYPRYEAVFYEVLFGHPLYLRPQLGEIRSRLEQVNLDFFRQTARRQPGTVPEDLDACFQILLQGIWLAAEQISEPDAEKIRLHEQQVIRLMEIFFRGLECPDATEKQEVIL</sequence>
<evidence type="ECO:0000256" key="1">
    <source>
        <dbReference type="ARBA" id="ARBA00023125"/>
    </source>
</evidence>
<accession>A0ABS2GMZ4</accession>
<protein>
    <submittedName>
        <fullName evidence="4">TetR/AcrR family transcriptional regulator</fullName>
    </submittedName>
</protein>
<dbReference type="InterPro" id="IPR023772">
    <property type="entry name" value="DNA-bd_HTH_TetR-type_CS"/>
</dbReference>
<keyword evidence="1 2" id="KW-0238">DNA-binding</keyword>
<keyword evidence="5" id="KW-1185">Reference proteome</keyword>
<dbReference type="RefSeq" id="WP_177503450.1">
    <property type="nucleotide sequence ID" value="NZ_JACSNR010000008.1"/>
</dbReference>
<dbReference type="PANTHER" id="PTHR30055">
    <property type="entry name" value="HTH-TYPE TRANSCRIPTIONAL REGULATOR RUTR"/>
    <property type="match status" value="1"/>
</dbReference>
<dbReference type="PRINTS" id="PR00455">
    <property type="entry name" value="HTHTETR"/>
</dbReference>
<dbReference type="SUPFAM" id="SSF46689">
    <property type="entry name" value="Homeodomain-like"/>
    <property type="match status" value="1"/>
</dbReference>
<dbReference type="EMBL" id="JACSNR010000008">
    <property type="protein sequence ID" value="MBM6923850.1"/>
    <property type="molecule type" value="Genomic_DNA"/>
</dbReference>
<evidence type="ECO:0000259" key="3">
    <source>
        <dbReference type="PROSITE" id="PS50977"/>
    </source>
</evidence>
<dbReference type="InterPro" id="IPR009057">
    <property type="entry name" value="Homeodomain-like_sf"/>
</dbReference>
<gene>
    <name evidence="4" type="ORF">H9X81_09145</name>
</gene>
<proteinExistence type="predicted"/>
<feature type="domain" description="HTH tetR-type" evidence="3">
    <location>
        <begin position="8"/>
        <end position="68"/>
    </location>
</feature>
<dbReference type="PROSITE" id="PS50977">
    <property type="entry name" value="HTH_TETR_2"/>
    <property type="match status" value="1"/>
</dbReference>
<dbReference type="PROSITE" id="PS01081">
    <property type="entry name" value="HTH_TETR_1"/>
    <property type="match status" value="1"/>
</dbReference>
<dbReference type="Pfam" id="PF00440">
    <property type="entry name" value="TetR_N"/>
    <property type="match status" value="1"/>
</dbReference>
<name>A0ABS2GMZ4_9FIRM</name>
<organism evidence="4 5">
    <name type="scientific">Hydrogenoanaerobacterium saccharovorans</name>
    <dbReference type="NCBI Taxonomy" id="474960"/>
    <lineage>
        <taxon>Bacteria</taxon>
        <taxon>Bacillati</taxon>
        <taxon>Bacillota</taxon>
        <taxon>Clostridia</taxon>
        <taxon>Eubacteriales</taxon>
        <taxon>Oscillospiraceae</taxon>
        <taxon>Hydrogenoanaerobacterium</taxon>
    </lineage>
</organism>
<dbReference type="InterPro" id="IPR001647">
    <property type="entry name" value="HTH_TetR"/>
</dbReference>
<dbReference type="Proteomes" id="UP000724149">
    <property type="component" value="Unassembled WGS sequence"/>
</dbReference>
<evidence type="ECO:0000256" key="2">
    <source>
        <dbReference type="PROSITE-ProRule" id="PRU00335"/>
    </source>
</evidence>
<reference evidence="4 5" key="1">
    <citation type="journal article" date="2021" name="Sci. Rep.">
        <title>The distribution of antibiotic resistance genes in chicken gut microbiota commensals.</title>
        <authorList>
            <person name="Juricova H."/>
            <person name="Matiasovicova J."/>
            <person name="Kubasova T."/>
            <person name="Cejkova D."/>
            <person name="Rychlik I."/>
        </authorList>
    </citation>
    <scope>NUCLEOTIDE SEQUENCE [LARGE SCALE GENOMIC DNA]</scope>
    <source>
        <strain evidence="4 5">An564</strain>
    </source>
</reference>
<evidence type="ECO:0000313" key="5">
    <source>
        <dbReference type="Proteomes" id="UP000724149"/>
    </source>
</evidence>
<feature type="DNA-binding region" description="H-T-H motif" evidence="2">
    <location>
        <begin position="31"/>
        <end position="50"/>
    </location>
</feature>
<dbReference type="InterPro" id="IPR050109">
    <property type="entry name" value="HTH-type_TetR-like_transc_reg"/>
</dbReference>
<dbReference type="PANTHER" id="PTHR30055:SF226">
    <property type="entry name" value="HTH-TYPE TRANSCRIPTIONAL REGULATOR PKSA"/>
    <property type="match status" value="1"/>
</dbReference>